<comment type="caution">
    <text evidence="2">The sequence shown here is derived from an EMBL/GenBank/DDBJ whole genome shotgun (WGS) entry which is preliminary data.</text>
</comment>
<evidence type="ECO:0000256" key="1">
    <source>
        <dbReference type="SAM" id="MobiDB-lite"/>
    </source>
</evidence>
<gene>
    <name evidence="2" type="ORF">BT93_L2398</name>
</gene>
<name>A0A8T0CJX7_CORYI</name>
<feature type="compositionally biased region" description="Polar residues" evidence="1">
    <location>
        <begin position="71"/>
        <end position="93"/>
    </location>
</feature>
<feature type="region of interest" description="Disordered" evidence="1">
    <location>
        <begin position="53"/>
        <end position="113"/>
    </location>
</feature>
<keyword evidence="3" id="KW-1185">Reference proteome</keyword>
<dbReference type="EMBL" id="MU090380">
    <property type="protein sequence ID" value="KAF7847978.1"/>
    <property type="molecule type" value="Genomic_DNA"/>
</dbReference>
<dbReference type="Gramene" id="rna-gnl|WGS:JABURB|Cocit.L2398.1">
    <property type="protein sequence ID" value="cds-KAF7847978.1"/>
    <property type="gene ID" value="gene-BT93_L2398"/>
</dbReference>
<protein>
    <submittedName>
        <fullName evidence="2">Uncharacterized protein</fullName>
    </submittedName>
</protein>
<dbReference type="AlphaFoldDB" id="A0A8T0CJX7"/>
<dbReference type="Proteomes" id="UP000806378">
    <property type="component" value="Unassembled WGS sequence"/>
</dbReference>
<proteinExistence type="predicted"/>
<evidence type="ECO:0000313" key="2">
    <source>
        <dbReference type="EMBL" id="KAF7847978.1"/>
    </source>
</evidence>
<feature type="region of interest" description="Disordered" evidence="1">
    <location>
        <begin position="128"/>
        <end position="189"/>
    </location>
</feature>
<accession>A0A8T0CJX7</accession>
<sequence>MELAQIYNKMCKAVEDNVHESVQTFYSDSPASHRLRKNLIPLENAFESITRILTPESGDPPKSEDPVVGPGQQSMAESSKTTAASFTQENGSASAAVADTEMQELDEDTSTRESRLAFMHKEFVRDDYVPPGDAAATKDANLPGFEHSSLAGNKDDDVEMKEQNLPDEAANPEPNGAGGASERVIVLDD</sequence>
<dbReference type="OrthoDB" id="1751785at2759"/>
<evidence type="ECO:0000313" key="3">
    <source>
        <dbReference type="Proteomes" id="UP000806378"/>
    </source>
</evidence>
<reference evidence="2" key="1">
    <citation type="submission" date="2020-05" db="EMBL/GenBank/DDBJ databases">
        <title>WGS assembly of Corymbia citriodora subspecies variegata.</title>
        <authorList>
            <person name="Barry K."/>
            <person name="Hundley H."/>
            <person name="Shu S."/>
            <person name="Jenkins J."/>
            <person name="Grimwood J."/>
            <person name="Baten A."/>
        </authorList>
    </citation>
    <scope>NUCLEOTIDE SEQUENCE</scope>
    <source>
        <strain evidence="2">CV2-018</strain>
    </source>
</reference>
<organism evidence="2 3">
    <name type="scientific">Corymbia citriodora subsp. variegata</name>
    <dbReference type="NCBI Taxonomy" id="360336"/>
    <lineage>
        <taxon>Eukaryota</taxon>
        <taxon>Viridiplantae</taxon>
        <taxon>Streptophyta</taxon>
        <taxon>Embryophyta</taxon>
        <taxon>Tracheophyta</taxon>
        <taxon>Spermatophyta</taxon>
        <taxon>Magnoliopsida</taxon>
        <taxon>eudicotyledons</taxon>
        <taxon>Gunneridae</taxon>
        <taxon>Pentapetalae</taxon>
        <taxon>rosids</taxon>
        <taxon>malvids</taxon>
        <taxon>Myrtales</taxon>
        <taxon>Myrtaceae</taxon>
        <taxon>Myrtoideae</taxon>
        <taxon>Eucalypteae</taxon>
        <taxon>Corymbia</taxon>
    </lineage>
</organism>